<keyword evidence="2" id="KW-1185">Reference proteome</keyword>
<sequence>MDQIEFKTLDEFIRLLHKKVSTFTTSEMQIQLQHLAQILSEKQIQTEAKNDCFFKRWSEIKMPISLITIDFISQLFVIYTKVNETLKEDILLDFIWPLIVYEFEDKKVVVEYFTILKTIYDRKYRELLKSFGILEIVKYMLKTTEIDDMICCEQHNNKENPQQIITQETQTKIDQFGLFINDIFHQMINDLRQSTGNNLTDLEQLFGISVHQLLSYCTKDHNYCQVQTLLIILLNQLPLVNADIIQKVFQNFEAISFIVLLYNSTTSQVLQVYCIKLFQVITNKNPSIIQKLILSMIPSTKNNKFIENLHSESLICAILEWLLNIPTTIKITEYQMFDEKLTFKNHDVMELTLNYLYICPVMMKQQLITTLYTLMRNNKDNQLFLLSNKHFLSTFPKFLMGLQDEDLLETDENQNSLQKSIYDTSLKLISTVFMNQFQNGKIDMLFQWLKLAELEHLKQKNEDLDGFKDPRTPNYFIRQLITYVFNNILKSSILNTSELSNELLWRGFHLFIASFLAIITKDLIQQDQKISKLIGKKVTYSPQLLMITQLFENQQWNDHQFCIRIIQIINFLYSQTISMNLDIIKPSINFKTGEFAIWLNQLFKKILSNEKDNIFLLRIIQTLICYYQHYIVAQNFGQQQLEEIQQLLKAYRHLMQSLICGSQQFKNLKHIPVDIEYQITLSHYFYIESQMKLINQIKQKCQKDHHGSHDSFFNLYALQELIAYIQQQLQEYYLSLIKLCQIYGKRSQIFIWNFCYELIRMKKYEGDVLESYLQTLINQPEIIHDIVVSDEMIVYYYDCPNMVNMKQKSQLKLNELIRWANLLIQQQEHEQILLYQEQYSRQSQILMKDVTKTLDKYNLIQLQNYEIFEQEKLKYDQSKTL</sequence>
<evidence type="ECO:0000313" key="1">
    <source>
        <dbReference type="EMBL" id="CAD8134575.1"/>
    </source>
</evidence>
<dbReference type="OMA" id="MICCEQH"/>
<name>A0A8S1S4Q0_PAROT</name>
<proteinExistence type="predicted"/>
<dbReference type="AlphaFoldDB" id="A0A8S1S4Q0"/>
<reference evidence="1" key="1">
    <citation type="submission" date="2021-01" db="EMBL/GenBank/DDBJ databases">
        <authorList>
            <consortium name="Genoscope - CEA"/>
            <person name="William W."/>
        </authorList>
    </citation>
    <scope>NUCLEOTIDE SEQUENCE</scope>
</reference>
<gene>
    <name evidence="1" type="ORF">POCTA_138.1.T0050501</name>
</gene>
<dbReference type="OrthoDB" id="295910at2759"/>
<protein>
    <submittedName>
        <fullName evidence="1">Uncharacterized protein</fullName>
    </submittedName>
</protein>
<comment type="caution">
    <text evidence="1">The sequence shown here is derived from an EMBL/GenBank/DDBJ whole genome shotgun (WGS) entry which is preliminary data.</text>
</comment>
<dbReference type="EMBL" id="CAJJDP010000004">
    <property type="protein sequence ID" value="CAD8134575.1"/>
    <property type="molecule type" value="Genomic_DNA"/>
</dbReference>
<organism evidence="1 2">
    <name type="scientific">Paramecium octaurelia</name>
    <dbReference type="NCBI Taxonomy" id="43137"/>
    <lineage>
        <taxon>Eukaryota</taxon>
        <taxon>Sar</taxon>
        <taxon>Alveolata</taxon>
        <taxon>Ciliophora</taxon>
        <taxon>Intramacronucleata</taxon>
        <taxon>Oligohymenophorea</taxon>
        <taxon>Peniculida</taxon>
        <taxon>Parameciidae</taxon>
        <taxon>Paramecium</taxon>
    </lineage>
</organism>
<accession>A0A8S1S4Q0</accession>
<dbReference type="Proteomes" id="UP000683925">
    <property type="component" value="Unassembled WGS sequence"/>
</dbReference>
<evidence type="ECO:0000313" key="2">
    <source>
        <dbReference type="Proteomes" id="UP000683925"/>
    </source>
</evidence>